<evidence type="ECO:0000256" key="1">
    <source>
        <dbReference type="ARBA" id="ARBA00023242"/>
    </source>
</evidence>
<dbReference type="PANTHER" id="PTHR46910:SF32">
    <property type="entry name" value="TRANSCRIPTION FACTOR DOMAIN-CONTAINING PROTEIN-RELATED"/>
    <property type="match status" value="1"/>
</dbReference>
<evidence type="ECO:0000313" key="4">
    <source>
        <dbReference type="Proteomes" id="UP000005206"/>
    </source>
</evidence>
<dbReference type="GeneID" id="9676665"/>
<dbReference type="eggNOG" id="ENOG502QTA0">
    <property type="taxonomic scope" value="Eukaryota"/>
</dbReference>
<dbReference type="RefSeq" id="XP_003054041.1">
    <property type="nucleotide sequence ID" value="XM_003053995.1"/>
</dbReference>
<dbReference type="EMBL" id="GG698896">
    <property type="protein sequence ID" value="EEU48328.1"/>
    <property type="molecule type" value="Genomic_DNA"/>
</dbReference>
<feature type="domain" description="Xylanolytic transcriptional activator regulatory" evidence="2">
    <location>
        <begin position="171"/>
        <end position="245"/>
    </location>
</feature>
<sequence>MTAVNRTLIFIRGHLNHPESPEISINEESIAYALTWGSQGFDEPSNFSDLPSIDHALYLANAAKFHVGQLFHLLGDQEFMRHLHEFYENPEKKAKSSRIWFVQFLAVTSLGKSCGTSSRPGARSPPGSDLFIRAMSLLPDPSYLFNDPLTAIEILCTISLYLQSVDMRNSAFIYIGQALRMSLLFGIHLERPSKDWDPRVVERCQKVWWTVYILDRAFTSSQGVPLSSIQDHEITTPLPKTQVSREGTAIHVHVKLARVTTEAVNRVYGANNRLGANFLSGIQLVLRDIASIAGDLNRLFPLSFDGSVGAFREWLHIYIFTTIREPRNLFVTSKALVKTCTDSCHKMLQIVGVLHEQSLSERTFLASFVLVMISVIIPSSPVDSNQRNKSHVFLEEMVRRGSIPAEFRKSELELLELAGLWNSQLSSTLAQESTSAQDTQPQRPAAQSIELPPEVSLPLNDISIANLLSPGQLLDVVKMVDANHVNIVQSNEWLNSWIWEGMPMLSDDRDCQGRQGDSGSPNTL</sequence>
<dbReference type="GO" id="GO:0006351">
    <property type="term" value="P:DNA-templated transcription"/>
    <property type="evidence" value="ECO:0007669"/>
    <property type="project" value="InterPro"/>
</dbReference>
<evidence type="ECO:0000259" key="2">
    <source>
        <dbReference type="SMART" id="SM00906"/>
    </source>
</evidence>
<gene>
    <name evidence="3" type="ORF">NECHADRAFT_75787</name>
</gene>
<dbReference type="Pfam" id="PF04082">
    <property type="entry name" value="Fungal_trans"/>
    <property type="match status" value="1"/>
</dbReference>
<name>C7YJT1_FUSV7</name>
<dbReference type="SMART" id="SM00906">
    <property type="entry name" value="Fungal_trans"/>
    <property type="match status" value="1"/>
</dbReference>
<dbReference type="CDD" id="cd12148">
    <property type="entry name" value="fungal_TF_MHR"/>
    <property type="match status" value="1"/>
</dbReference>
<keyword evidence="1" id="KW-0539">Nucleus</keyword>
<dbReference type="AlphaFoldDB" id="C7YJT1"/>
<protein>
    <recommendedName>
        <fullName evidence="2">Xylanolytic transcriptional activator regulatory domain-containing protein</fullName>
    </recommendedName>
</protein>
<dbReference type="GO" id="GO:0003700">
    <property type="term" value="F:DNA-binding transcription factor activity"/>
    <property type="evidence" value="ECO:0007669"/>
    <property type="project" value="InterPro"/>
</dbReference>
<dbReference type="OrthoDB" id="3548654at2759"/>
<dbReference type="InterPro" id="IPR050987">
    <property type="entry name" value="AtrR-like"/>
</dbReference>
<dbReference type="VEuPathDB" id="FungiDB:NECHADRAFT_75787"/>
<dbReference type="KEGG" id="nhe:NECHADRAFT_75787"/>
<dbReference type="InParanoid" id="C7YJT1"/>
<dbReference type="GO" id="GO:0008270">
    <property type="term" value="F:zinc ion binding"/>
    <property type="evidence" value="ECO:0007669"/>
    <property type="project" value="InterPro"/>
</dbReference>
<keyword evidence="4" id="KW-1185">Reference proteome</keyword>
<reference evidence="3 4" key="1">
    <citation type="journal article" date="2009" name="PLoS Genet.">
        <title>The genome of Nectria haematococca: contribution of supernumerary chromosomes to gene expansion.</title>
        <authorList>
            <person name="Coleman J.J."/>
            <person name="Rounsley S.D."/>
            <person name="Rodriguez-Carres M."/>
            <person name="Kuo A."/>
            <person name="Wasmann C.C."/>
            <person name="Grimwood J."/>
            <person name="Schmutz J."/>
            <person name="Taga M."/>
            <person name="White G.J."/>
            <person name="Zhou S."/>
            <person name="Schwartz D.C."/>
            <person name="Freitag M."/>
            <person name="Ma L.J."/>
            <person name="Danchin E.G."/>
            <person name="Henrissat B."/>
            <person name="Coutinho P.M."/>
            <person name="Nelson D.R."/>
            <person name="Straney D."/>
            <person name="Napoli C.A."/>
            <person name="Barker B.M."/>
            <person name="Gribskov M."/>
            <person name="Rep M."/>
            <person name="Kroken S."/>
            <person name="Molnar I."/>
            <person name="Rensing C."/>
            <person name="Kennell J.C."/>
            <person name="Zamora J."/>
            <person name="Farman M.L."/>
            <person name="Selker E.U."/>
            <person name="Salamov A."/>
            <person name="Shapiro H."/>
            <person name="Pangilinan J."/>
            <person name="Lindquist E."/>
            <person name="Lamers C."/>
            <person name="Grigoriev I.V."/>
            <person name="Geiser D.M."/>
            <person name="Covert S.F."/>
            <person name="Temporini E."/>
            <person name="Vanetten H.D."/>
        </authorList>
    </citation>
    <scope>NUCLEOTIDE SEQUENCE [LARGE SCALE GENOMIC DNA]</scope>
    <source>
        <strain evidence="4">ATCC MYA-4622 / CBS 123669 / FGSC 9596 / NRRL 45880 / 77-13-4</strain>
    </source>
</reference>
<dbReference type="PANTHER" id="PTHR46910">
    <property type="entry name" value="TRANSCRIPTION FACTOR PDR1"/>
    <property type="match status" value="1"/>
</dbReference>
<evidence type="ECO:0000313" key="3">
    <source>
        <dbReference type="EMBL" id="EEU48328.1"/>
    </source>
</evidence>
<dbReference type="Proteomes" id="UP000005206">
    <property type="component" value="Chromosome 1"/>
</dbReference>
<accession>C7YJT1</accession>
<dbReference type="HOGENOM" id="CLU_006926_3_2_1"/>
<dbReference type="GO" id="GO:0003677">
    <property type="term" value="F:DNA binding"/>
    <property type="evidence" value="ECO:0007669"/>
    <property type="project" value="InterPro"/>
</dbReference>
<organism evidence="3 4">
    <name type="scientific">Fusarium vanettenii (strain ATCC MYA-4622 / CBS 123669 / FGSC 9596 / NRRL 45880 / 77-13-4)</name>
    <name type="common">Fusarium solani subsp. pisi</name>
    <dbReference type="NCBI Taxonomy" id="660122"/>
    <lineage>
        <taxon>Eukaryota</taxon>
        <taxon>Fungi</taxon>
        <taxon>Dikarya</taxon>
        <taxon>Ascomycota</taxon>
        <taxon>Pezizomycotina</taxon>
        <taxon>Sordariomycetes</taxon>
        <taxon>Hypocreomycetidae</taxon>
        <taxon>Hypocreales</taxon>
        <taxon>Nectriaceae</taxon>
        <taxon>Fusarium</taxon>
        <taxon>Fusarium solani species complex</taxon>
        <taxon>Fusarium vanettenii</taxon>
    </lineage>
</organism>
<proteinExistence type="predicted"/>
<dbReference type="InterPro" id="IPR007219">
    <property type="entry name" value="XnlR_reg_dom"/>
</dbReference>
<dbReference type="OMA" id="SASHIIC"/>